<evidence type="ECO:0000256" key="1">
    <source>
        <dbReference type="ARBA" id="ARBA00001971"/>
    </source>
</evidence>
<dbReference type="GO" id="GO:0020037">
    <property type="term" value="F:heme binding"/>
    <property type="evidence" value="ECO:0007669"/>
    <property type="project" value="InterPro"/>
</dbReference>
<dbReference type="PRINTS" id="PR00465">
    <property type="entry name" value="EP450IV"/>
</dbReference>
<evidence type="ECO:0000313" key="13">
    <source>
        <dbReference type="EMBL" id="RZC40119.1"/>
    </source>
</evidence>
<organism evidence="13 14">
    <name type="scientific">Asbolus verrucosus</name>
    <name type="common">Desert ironclad beetle</name>
    <dbReference type="NCBI Taxonomy" id="1661398"/>
    <lineage>
        <taxon>Eukaryota</taxon>
        <taxon>Metazoa</taxon>
        <taxon>Ecdysozoa</taxon>
        <taxon>Arthropoda</taxon>
        <taxon>Hexapoda</taxon>
        <taxon>Insecta</taxon>
        <taxon>Pterygota</taxon>
        <taxon>Neoptera</taxon>
        <taxon>Endopterygota</taxon>
        <taxon>Coleoptera</taxon>
        <taxon>Polyphaga</taxon>
        <taxon>Cucujiformia</taxon>
        <taxon>Tenebrionidae</taxon>
        <taxon>Pimeliinae</taxon>
        <taxon>Asbolus</taxon>
    </lineage>
</organism>
<keyword evidence="8 12" id="KW-0560">Oxidoreductase</keyword>
<evidence type="ECO:0000256" key="2">
    <source>
        <dbReference type="ARBA" id="ARBA00003690"/>
    </source>
</evidence>
<keyword evidence="14" id="KW-1185">Reference proteome</keyword>
<evidence type="ECO:0000313" key="14">
    <source>
        <dbReference type="Proteomes" id="UP000292052"/>
    </source>
</evidence>
<dbReference type="AlphaFoldDB" id="A0A482W5T2"/>
<proteinExistence type="inferred from homology"/>
<dbReference type="GO" id="GO:0004497">
    <property type="term" value="F:monooxygenase activity"/>
    <property type="evidence" value="ECO:0007669"/>
    <property type="project" value="UniProtKB-KW"/>
</dbReference>
<evidence type="ECO:0000256" key="5">
    <source>
        <dbReference type="ARBA" id="ARBA00010617"/>
    </source>
</evidence>
<keyword evidence="7 11" id="KW-0479">Metal-binding</keyword>
<evidence type="ECO:0000256" key="3">
    <source>
        <dbReference type="ARBA" id="ARBA00004174"/>
    </source>
</evidence>
<comment type="function">
    <text evidence="2">May be involved in the metabolism of insect hormones and in the breakdown of synthetic insecticides.</text>
</comment>
<feature type="binding site" description="axial binding residue" evidence="11">
    <location>
        <position position="88"/>
    </location>
    <ligand>
        <name>heme</name>
        <dbReference type="ChEBI" id="CHEBI:30413"/>
    </ligand>
    <ligandPart>
        <name>Fe</name>
        <dbReference type="ChEBI" id="CHEBI:18248"/>
    </ligandPart>
</feature>
<dbReference type="PRINTS" id="PR00385">
    <property type="entry name" value="P450"/>
</dbReference>
<dbReference type="GO" id="GO:0005789">
    <property type="term" value="C:endoplasmic reticulum membrane"/>
    <property type="evidence" value="ECO:0007669"/>
    <property type="project" value="UniProtKB-SubCell"/>
</dbReference>
<comment type="caution">
    <text evidence="13">The sequence shown here is derived from an EMBL/GenBank/DDBJ whole genome shotgun (WGS) entry which is preliminary data.</text>
</comment>
<dbReference type="InterPro" id="IPR050196">
    <property type="entry name" value="Cytochrome_P450_Monoox"/>
</dbReference>
<evidence type="ECO:0000256" key="9">
    <source>
        <dbReference type="ARBA" id="ARBA00023004"/>
    </source>
</evidence>
<dbReference type="GO" id="GO:0016705">
    <property type="term" value="F:oxidoreductase activity, acting on paired donors, with incorporation or reduction of molecular oxygen"/>
    <property type="evidence" value="ECO:0007669"/>
    <property type="project" value="InterPro"/>
</dbReference>
<comment type="subcellular location">
    <subcellularLocation>
        <location evidence="4">Endoplasmic reticulum membrane</location>
        <topology evidence="4">Peripheral membrane protein</topology>
    </subcellularLocation>
    <subcellularLocation>
        <location evidence="3">Microsome membrane</location>
        <topology evidence="3">Peripheral membrane protein</topology>
    </subcellularLocation>
</comment>
<keyword evidence="10 12" id="KW-0503">Monooxygenase</keyword>
<dbReference type="EMBL" id="QDEB01028668">
    <property type="protein sequence ID" value="RZC40119.1"/>
    <property type="molecule type" value="Genomic_DNA"/>
</dbReference>
<evidence type="ECO:0000256" key="6">
    <source>
        <dbReference type="ARBA" id="ARBA00022617"/>
    </source>
</evidence>
<evidence type="ECO:0000256" key="8">
    <source>
        <dbReference type="ARBA" id="ARBA00023002"/>
    </source>
</evidence>
<dbReference type="PANTHER" id="PTHR24291">
    <property type="entry name" value="CYTOCHROME P450 FAMILY 4"/>
    <property type="match status" value="1"/>
</dbReference>
<evidence type="ECO:0000256" key="10">
    <source>
        <dbReference type="ARBA" id="ARBA00023033"/>
    </source>
</evidence>
<protein>
    <submittedName>
        <fullName evidence="13">p450 domain containing protein</fullName>
    </submittedName>
</protein>
<comment type="cofactor">
    <cofactor evidence="1 11">
        <name>heme</name>
        <dbReference type="ChEBI" id="CHEBI:30413"/>
    </cofactor>
</comment>
<dbReference type="InterPro" id="IPR017972">
    <property type="entry name" value="Cyt_P450_CS"/>
</dbReference>
<dbReference type="PANTHER" id="PTHR24291:SF187">
    <property type="entry name" value="CYTOCHROME P450 4AE1-RELATED"/>
    <property type="match status" value="1"/>
</dbReference>
<dbReference type="InterPro" id="IPR002403">
    <property type="entry name" value="Cyt_P450_E_grp-IV"/>
</dbReference>
<dbReference type="Gene3D" id="1.10.630.10">
    <property type="entry name" value="Cytochrome P450"/>
    <property type="match status" value="1"/>
</dbReference>
<evidence type="ECO:0000256" key="12">
    <source>
        <dbReference type="RuleBase" id="RU000461"/>
    </source>
</evidence>
<accession>A0A482W5T2</accession>
<sequence>MKYLENVIKETLRLYSPVPIYGRETNQDVEYDGMIIPKGVRILIFAHGIHMNPEYYPDPEKFDPSRFENPEGRPPYAFIPFSAGARNCIGQKFAMLELKSLVSKMARNFEFFPASPQHQMELASETVLKSLNGVKIGLKLR</sequence>
<dbReference type="STRING" id="1661398.A0A482W5T2"/>
<dbReference type="Pfam" id="PF00067">
    <property type="entry name" value="p450"/>
    <property type="match status" value="1"/>
</dbReference>
<name>A0A482W5T2_ASBVE</name>
<evidence type="ECO:0000256" key="11">
    <source>
        <dbReference type="PIRSR" id="PIRSR602403-1"/>
    </source>
</evidence>
<comment type="similarity">
    <text evidence="5 12">Belongs to the cytochrome P450 family.</text>
</comment>
<reference evidence="13 14" key="1">
    <citation type="submission" date="2017-03" db="EMBL/GenBank/DDBJ databases">
        <title>Genome of the blue death feigning beetle - Asbolus verrucosus.</title>
        <authorList>
            <person name="Rider S.D."/>
        </authorList>
    </citation>
    <scope>NUCLEOTIDE SEQUENCE [LARGE SCALE GENOMIC DNA]</scope>
    <source>
        <strain evidence="13">Butters</strain>
        <tissue evidence="13">Head and leg muscle</tissue>
    </source>
</reference>
<keyword evidence="9 11" id="KW-0408">Iron</keyword>
<dbReference type="GO" id="GO:0005506">
    <property type="term" value="F:iron ion binding"/>
    <property type="evidence" value="ECO:0007669"/>
    <property type="project" value="InterPro"/>
</dbReference>
<dbReference type="InterPro" id="IPR036396">
    <property type="entry name" value="Cyt_P450_sf"/>
</dbReference>
<dbReference type="InterPro" id="IPR001128">
    <property type="entry name" value="Cyt_P450"/>
</dbReference>
<dbReference type="PROSITE" id="PS00086">
    <property type="entry name" value="CYTOCHROME_P450"/>
    <property type="match status" value="1"/>
</dbReference>
<dbReference type="OrthoDB" id="1470350at2759"/>
<dbReference type="SUPFAM" id="SSF48264">
    <property type="entry name" value="Cytochrome P450"/>
    <property type="match status" value="1"/>
</dbReference>
<dbReference type="Proteomes" id="UP000292052">
    <property type="component" value="Unassembled WGS sequence"/>
</dbReference>
<gene>
    <name evidence="13" type="ORF">BDFB_006882</name>
</gene>
<evidence type="ECO:0000256" key="4">
    <source>
        <dbReference type="ARBA" id="ARBA00004406"/>
    </source>
</evidence>
<keyword evidence="6 11" id="KW-0349">Heme</keyword>
<evidence type="ECO:0000256" key="7">
    <source>
        <dbReference type="ARBA" id="ARBA00022723"/>
    </source>
</evidence>